<dbReference type="OrthoDB" id="9813395at2"/>
<dbReference type="InterPro" id="IPR005486">
    <property type="entry name" value="Glucokinase_regulatory_CS"/>
</dbReference>
<dbReference type="Gene3D" id="1.10.8.1080">
    <property type="match status" value="1"/>
</dbReference>
<dbReference type="GO" id="GO:0046348">
    <property type="term" value="P:amino sugar catabolic process"/>
    <property type="evidence" value="ECO:0007669"/>
    <property type="project" value="InterPro"/>
</dbReference>
<dbReference type="FunFam" id="3.40.50.10490:FF:000014">
    <property type="entry name" value="N-acetylmuramic acid 6-phosphate etherase"/>
    <property type="match status" value="1"/>
</dbReference>
<dbReference type="InterPro" id="IPR001347">
    <property type="entry name" value="SIS_dom"/>
</dbReference>
<keyword evidence="5" id="KW-0808">Transferase</keyword>
<dbReference type="Gene3D" id="3.40.50.10490">
    <property type="entry name" value="Glucose-6-phosphate isomerase like protein, domain 1"/>
    <property type="match status" value="1"/>
</dbReference>
<dbReference type="NCBIfam" id="NF003915">
    <property type="entry name" value="PRK05441.1"/>
    <property type="match status" value="1"/>
</dbReference>
<dbReference type="Pfam" id="PF22645">
    <property type="entry name" value="GKRP_SIS_N"/>
    <property type="match status" value="1"/>
</dbReference>
<dbReference type="NCBIfam" id="TIGR00274">
    <property type="entry name" value="N-acetylmuramic acid 6-phosphate etherase"/>
    <property type="match status" value="1"/>
</dbReference>
<sequence length="273" mass="29622">MTNESKSTTESSSNYEHLEQMSISALLTNINREDQTVPLAIKPCIPNIEALVVGIVKRMQQGGRLFYIGAGTSGRLGIVDASECPPTFGVPHEWVTGLIAGGDTAIRKAVEFAEDDIDQAWQDLKKHNINDKDTLIGIAASGRTPYVIGGVSDARKNGVFTGCITCNKNSALANAVEVAIEVIVGPEFVTGSTRMKAGTAQKLVLNMISTSVMIQLGRVKGNKMVDMQLSNTKLVDRGTRMVMNELQIEYNEAEKLLTQFGSVRKAVDNYKKQ</sequence>
<dbReference type="InterPro" id="IPR046348">
    <property type="entry name" value="SIS_dom_sf"/>
</dbReference>
<dbReference type="HAMAP" id="MF_00068">
    <property type="entry name" value="MurQ"/>
    <property type="match status" value="1"/>
</dbReference>
<keyword evidence="1 3" id="KW-0456">Lyase</keyword>
<dbReference type="SUPFAM" id="SSF53697">
    <property type="entry name" value="SIS domain"/>
    <property type="match status" value="1"/>
</dbReference>
<comment type="caution">
    <text evidence="5">The sequence shown here is derived from an EMBL/GenBank/DDBJ whole genome shotgun (WGS) entry which is preliminary data.</text>
</comment>
<dbReference type="GO" id="GO:0016835">
    <property type="term" value="F:carbon-oxygen lyase activity"/>
    <property type="evidence" value="ECO:0007669"/>
    <property type="project" value="UniProtKB-UniRule"/>
</dbReference>
<dbReference type="GO" id="GO:0009254">
    <property type="term" value="P:peptidoglycan turnover"/>
    <property type="evidence" value="ECO:0007669"/>
    <property type="project" value="TreeGrafter"/>
</dbReference>
<dbReference type="UniPathway" id="UPA00342"/>
<proteinExistence type="inferred from homology"/>
<dbReference type="PROSITE" id="PS51464">
    <property type="entry name" value="SIS"/>
    <property type="match status" value="1"/>
</dbReference>
<dbReference type="GO" id="GO:0097367">
    <property type="term" value="F:carbohydrate derivative binding"/>
    <property type="evidence" value="ECO:0007669"/>
    <property type="project" value="InterPro"/>
</dbReference>
<dbReference type="InterPro" id="IPR005488">
    <property type="entry name" value="Etherase_MurQ"/>
</dbReference>
<feature type="active site" description="Proton donor" evidence="3">
    <location>
        <position position="83"/>
    </location>
</feature>
<evidence type="ECO:0000256" key="2">
    <source>
        <dbReference type="ARBA" id="ARBA00023277"/>
    </source>
</evidence>
<dbReference type="GO" id="GO:0016301">
    <property type="term" value="F:kinase activity"/>
    <property type="evidence" value="ECO:0007669"/>
    <property type="project" value="UniProtKB-KW"/>
</dbReference>
<protein>
    <recommendedName>
        <fullName evidence="3">N-acetylmuramic acid 6-phosphate etherase</fullName>
        <shortName evidence="3">MurNAc-6-P etherase</shortName>
        <ecNumber evidence="3">4.2.1.126</ecNumber>
    </recommendedName>
    <alternativeName>
        <fullName evidence="3">N-acetylmuramic acid 6-phosphate hydrolase</fullName>
    </alternativeName>
    <alternativeName>
        <fullName evidence="3">N-acetylmuramic acid 6-phosphate lyase</fullName>
    </alternativeName>
</protein>
<evidence type="ECO:0000313" key="5">
    <source>
        <dbReference type="EMBL" id="EAY30616.1"/>
    </source>
</evidence>
<dbReference type="PANTHER" id="PTHR10088">
    <property type="entry name" value="GLUCOKINASE REGULATORY PROTEIN"/>
    <property type="match status" value="1"/>
</dbReference>
<comment type="catalytic activity">
    <reaction evidence="3">
        <text>N-acetyl-D-muramate 6-phosphate + H2O = N-acetyl-D-glucosamine 6-phosphate + (R)-lactate</text>
        <dbReference type="Rhea" id="RHEA:26410"/>
        <dbReference type="ChEBI" id="CHEBI:15377"/>
        <dbReference type="ChEBI" id="CHEBI:16004"/>
        <dbReference type="ChEBI" id="CHEBI:57513"/>
        <dbReference type="ChEBI" id="CHEBI:58722"/>
        <dbReference type="EC" id="4.2.1.126"/>
    </reaction>
</comment>
<evidence type="ECO:0000313" key="6">
    <source>
        <dbReference type="Proteomes" id="UP000004095"/>
    </source>
</evidence>
<dbReference type="GO" id="GO:0097173">
    <property type="term" value="P:N-acetylmuramic acid catabolic process"/>
    <property type="evidence" value="ECO:0007669"/>
    <property type="project" value="UniProtKB-UniPathway"/>
</dbReference>
<comment type="similarity">
    <text evidence="3">Belongs to the GCKR-like family. MurNAc-6-P etherase subfamily.</text>
</comment>
<dbReference type="PROSITE" id="PS01272">
    <property type="entry name" value="GCKR"/>
    <property type="match status" value="1"/>
</dbReference>
<dbReference type="CDD" id="cd05007">
    <property type="entry name" value="SIS_Etherase"/>
    <property type="match status" value="1"/>
</dbReference>
<gene>
    <name evidence="3" type="primary">murQ</name>
    <name evidence="5" type="ORF">M23134_03254</name>
</gene>
<reference evidence="5 6" key="1">
    <citation type="submission" date="2007-01" db="EMBL/GenBank/DDBJ databases">
        <authorList>
            <person name="Haygood M."/>
            <person name="Podell S."/>
            <person name="Anderson C."/>
            <person name="Hopkinson B."/>
            <person name="Roe K."/>
            <person name="Barbeau K."/>
            <person name="Gaasterland T."/>
            <person name="Ferriera S."/>
            <person name="Johnson J."/>
            <person name="Kravitz S."/>
            <person name="Beeson K."/>
            <person name="Sutton G."/>
            <person name="Rogers Y.-H."/>
            <person name="Friedman R."/>
            <person name="Frazier M."/>
            <person name="Venter J.C."/>
        </authorList>
    </citation>
    <scope>NUCLEOTIDE SEQUENCE [LARGE SCALE GENOMIC DNA]</scope>
    <source>
        <strain evidence="5 6">ATCC 23134</strain>
    </source>
</reference>
<dbReference type="PANTHER" id="PTHR10088:SF4">
    <property type="entry name" value="GLUCOKINASE REGULATORY PROTEIN"/>
    <property type="match status" value="1"/>
</dbReference>
<comment type="subunit">
    <text evidence="3">Homodimer.</text>
</comment>
<comment type="miscellaneous">
    <text evidence="3">A lyase-type mechanism (elimination/hydration) is suggested for the cleavage of the lactyl ether bond of MurNAc 6-phosphate, with the formation of an alpha,beta-unsaturated aldehyde intermediate with (E)-stereochemistry, followed by the syn addition of water to give product.</text>
</comment>
<comment type="function">
    <text evidence="3">Specifically catalyzes the cleavage of the D-lactyl ether substituent of MurNAc 6-phosphate, producing GlcNAc 6-phosphate and D-lactate.</text>
</comment>
<dbReference type="InterPro" id="IPR040190">
    <property type="entry name" value="MURQ/GCKR"/>
</dbReference>
<dbReference type="EMBL" id="AAWS01000006">
    <property type="protein sequence ID" value="EAY30616.1"/>
    <property type="molecule type" value="Genomic_DNA"/>
</dbReference>
<feature type="domain" description="SIS" evidence="4">
    <location>
        <begin position="55"/>
        <end position="218"/>
    </location>
</feature>
<accession>A1ZGJ9</accession>
<dbReference type="EC" id="4.2.1.126" evidence="3"/>
<dbReference type="Proteomes" id="UP000004095">
    <property type="component" value="Unassembled WGS sequence"/>
</dbReference>
<evidence type="ECO:0000259" key="4">
    <source>
        <dbReference type="PROSITE" id="PS51464"/>
    </source>
</evidence>
<feature type="active site" evidence="3">
    <location>
        <position position="114"/>
    </location>
</feature>
<evidence type="ECO:0000256" key="3">
    <source>
        <dbReference type="HAMAP-Rule" id="MF_00068"/>
    </source>
</evidence>
<keyword evidence="2 3" id="KW-0119">Carbohydrate metabolism</keyword>
<dbReference type="eggNOG" id="COG2103">
    <property type="taxonomic scope" value="Bacteria"/>
</dbReference>
<dbReference type="GO" id="GO:0016803">
    <property type="term" value="F:ether hydrolase activity"/>
    <property type="evidence" value="ECO:0007669"/>
    <property type="project" value="TreeGrafter"/>
</dbReference>
<name>A1ZGJ9_MICM2</name>
<dbReference type="NCBIfam" id="NF009222">
    <property type="entry name" value="PRK12570.1"/>
    <property type="match status" value="1"/>
</dbReference>
<dbReference type="RefSeq" id="WP_002694921.1">
    <property type="nucleotide sequence ID" value="NZ_AAWS01000006.1"/>
</dbReference>
<keyword evidence="6" id="KW-1185">Reference proteome</keyword>
<evidence type="ECO:0000256" key="1">
    <source>
        <dbReference type="ARBA" id="ARBA00023239"/>
    </source>
</evidence>
<organism evidence="5 6">
    <name type="scientific">Microscilla marina ATCC 23134</name>
    <dbReference type="NCBI Taxonomy" id="313606"/>
    <lineage>
        <taxon>Bacteria</taxon>
        <taxon>Pseudomonadati</taxon>
        <taxon>Bacteroidota</taxon>
        <taxon>Cytophagia</taxon>
        <taxon>Cytophagales</taxon>
        <taxon>Microscillaceae</taxon>
        <taxon>Microscilla</taxon>
    </lineage>
</organism>
<comment type="pathway">
    <text evidence="3">Amino-sugar metabolism; N-acetylmuramate degradation.</text>
</comment>
<keyword evidence="5" id="KW-0418">Kinase</keyword>
<dbReference type="AlphaFoldDB" id="A1ZGJ9"/>